<comment type="caution">
    <text evidence="3">The sequence shown here is derived from an EMBL/GenBank/DDBJ whole genome shotgun (WGS) entry which is preliminary data.</text>
</comment>
<reference evidence="3 5" key="1">
    <citation type="journal article" date="2019" name="Sci. Rep.">
        <title>Nanopore sequencing improves the draft genome of the human pathogenic amoeba Naegleria fowleri.</title>
        <authorList>
            <person name="Liechti N."/>
            <person name="Schurch N."/>
            <person name="Bruggmann R."/>
            <person name="Wittwer M."/>
        </authorList>
    </citation>
    <scope>NUCLEOTIDE SEQUENCE [LARGE SCALE GENOMIC DNA]</scope>
    <source>
        <strain evidence="3 5">ATCC 30894</strain>
    </source>
</reference>
<dbReference type="GeneID" id="68108084"/>
<dbReference type="AlphaFoldDB" id="A0A6A5C2H1"/>
<feature type="compositionally biased region" description="Polar residues" evidence="1">
    <location>
        <begin position="199"/>
        <end position="215"/>
    </location>
</feature>
<dbReference type="VEuPathDB" id="AmoebaDB:FDP41_000866"/>
<protein>
    <recommendedName>
        <fullName evidence="2">RGS domain-containing protein</fullName>
    </recommendedName>
</protein>
<keyword evidence="5" id="KW-1185">Reference proteome</keyword>
<feature type="region of interest" description="Disordered" evidence="1">
    <location>
        <begin position="592"/>
        <end position="622"/>
    </location>
</feature>
<dbReference type="VEuPathDB" id="AmoebaDB:NF0120190"/>
<feature type="domain" description="RGS" evidence="2">
    <location>
        <begin position="53"/>
        <end position="270"/>
    </location>
</feature>
<dbReference type="SUPFAM" id="SSF48097">
    <property type="entry name" value="Regulator of G-protein signaling, RGS"/>
    <property type="match status" value="1"/>
</dbReference>
<dbReference type="SMART" id="SM00315">
    <property type="entry name" value="RGS"/>
    <property type="match status" value="1"/>
</dbReference>
<dbReference type="EMBL" id="VFQX01000021">
    <property type="protein sequence ID" value="KAF0980088.1"/>
    <property type="molecule type" value="Genomic_DNA"/>
</dbReference>
<evidence type="ECO:0000259" key="2">
    <source>
        <dbReference type="PROSITE" id="PS50132"/>
    </source>
</evidence>
<accession>A0A6A5C2H1</accession>
<evidence type="ECO:0000313" key="5">
    <source>
        <dbReference type="Proteomes" id="UP000444721"/>
    </source>
</evidence>
<sequence>MSSLHSTPMHSNEDSRASNNTSSSRRKFSLPLFRTKQECEKEAMEFASHYMIIFEEMMNNEDARRVFKQFLKEEAHNEEPLNFLEDLKVYEKEFKKSNEYFLQDDSQISSTTFKSITKLYHKAHKLINKYVNFHGQSELNLGHSQNITLRDWNRIQYLMQLITSTQEETSVDTTGSPPTSPKSPRTPTSPTAIFFPVSPASTPSGTHKSEQNQSKNHSKRIIYNRDLVRQMMEVLDPKQLFESCKVNVNLDLKLDQFPRFTRSQCCHLFLYFNGEAFARSIAVDISKGRNLDVRFRPKDFETQLVTDKDIYFAFSMCEDSPHWDLVYDSKQVKLFHSKANFTFRKDSSSMNLSKSVLILPFPVENVFNAFCHRDFRFKISDRLLPESCSLEYVPPIKSFKTKDPQKELVIDERDELYDSASPPLGIASGFLGFDLKLPLVKKRVCSVSQTCIYDTHAECIVNVGHSTLPLDHSQQYKDFANDKVVIDLHFCSMFFRVNMTTTRLVQVCYVDSKFPLNSQALSQNIITKHAKTIFEKFESAMRLYNKSCNSTQSPNEHHISSSLASDVFKIQQALDDNSRLYPNRSWFKEYESRKKQTVTPSNNEDSVVFPRGHSSHGKSSYL</sequence>
<dbReference type="Proteomes" id="UP000444721">
    <property type="component" value="Unassembled WGS sequence"/>
</dbReference>
<feature type="compositionally biased region" description="Low complexity" evidence="1">
    <location>
        <begin position="173"/>
        <end position="191"/>
    </location>
</feature>
<dbReference type="PROSITE" id="PS50132">
    <property type="entry name" value="RGS"/>
    <property type="match status" value="1"/>
</dbReference>
<dbReference type="InterPro" id="IPR016137">
    <property type="entry name" value="RGS"/>
</dbReference>
<evidence type="ECO:0000256" key="1">
    <source>
        <dbReference type="SAM" id="MobiDB-lite"/>
    </source>
</evidence>
<proteinExistence type="predicted"/>
<dbReference type="Pfam" id="PF00615">
    <property type="entry name" value="RGS"/>
    <property type="match status" value="1"/>
</dbReference>
<dbReference type="InterPro" id="IPR036305">
    <property type="entry name" value="RGS_sf"/>
</dbReference>
<feature type="region of interest" description="Disordered" evidence="1">
    <location>
        <begin position="166"/>
        <end position="219"/>
    </location>
</feature>
<dbReference type="Gene3D" id="1.10.167.10">
    <property type="entry name" value="Regulator of G-protein Signalling 4, domain 2"/>
    <property type="match status" value="1"/>
</dbReference>
<dbReference type="RefSeq" id="XP_044564801.1">
    <property type="nucleotide sequence ID" value="XM_044712537.1"/>
</dbReference>
<dbReference type="VEuPathDB" id="AmoebaDB:NfTy_078830"/>
<evidence type="ECO:0000313" key="3">
    <source>
        <dbReference type="EMBL" id="KAF0980088.1"/>
    </source>
</evidence>
<feature type="region of interest" description="Disordered" evidence="1">
    <location>
        <begin position="1"/>
        <end position="23"/>
    </location>
</feature>
<evidence type="ECO:0000313" key="4">
    <source>
        <dbReference type="EMBL" id="KAF0981205.1"/>
    </source>
</evidence>
<organism evidence="3 5">
    <name type="scientific">Naegleria fowleri</name>
    <name type="common">Brain eating amoeba</name>
    <dbReference type="NCBI Taxonomy" id="5763"/>
    <lineage>
        <taxon>Eukaryota</taxon>
        <taxon>Discoba</taxon>
        <taxon>Heterolobosea</taxon>
        <taxon>Tetramitia</taxon>
        <taxon>Eutetramitia</taxon>
        <taxon>Vahlkampfiidae</taxon>
        <taxon>Naegleria</taxon>
    </lineage>
</organism>
<dbReference type="OMA" id="HEISDCH"/>
<feature type="compositionally biased region" description="Polar residues" evidence="1">
    <location>
        <begin position="1"/>
        <end position="10"/>
    </location>
</feature>
<name>A0A6A5C2H1_NAEFO</name>
<gene>
    <name evidence="3" type="ORF">FDP41_000866</name>
    <name evidence="4" type="ORF">FDP41_012993</name>
</gene>
<dbReference type="VEuPathDB" id="AmoebaDB:FDP41_012993"/>
<dbReference type="OrthoDB" id="10332283at2759"/>
<dbReference type="InterPro" id="IPR044926">
    <property type="entry name" value="RGS_subdomain_2"/>
</dbReference>
<dbReference type="EMBL" id="VFQX01000016">
    <property type="protein sequence ID" value="KAF0981205.1"/>
    <property type="molecule type" value="Genomic_DNA"/>
</dbReference>